<dbReference type="PANTHER" id="PTHR11800:SF2">
    <property type="entry name" value="DNA-DIRECTED RNA POLYMERASE II SUBUNIT RPB3"/>
    <property type="match status" value="1"/>
</dbReference>
<organism evidence="9 10">
    <name type="scientific">Trichophyton rubrum</name>
    <name type="common">Athlete's foot fungus</name>
    <name type="synonym">Epidermophyton rubrum</name>
    <dbReference type="NCBI Taxonomy" id="5551"/>
    <lineage>
        <taxon>Eukaryota</taxon>
        <taxon>Fungi</taxon>
        <taxon>Dikarya</taxon>
        <taxon>Ascomycota</taxon>
        <taxon>Pezizomycotina</taxon>
        <taxon>Eurotiomycetes</taxon>
        <taxon>Eurotiomycetidae</taxon>
        <taxon>Onygenales</taxon>
        <taxon>Arthrodermataceae</taxon>
        <taxon>Trichophyton</taxon>
    </lineage>
</organism>
<name>A0A178ESH8_TRIRU</name>
<dbReference type="GO" id="GO:0016462">
    <property type="term" value="F:pyrophosphatase activity"/>
    <property type="evidence" value="ECO:0007669"/>
    <property type="project" value="InterPro"/>
</dbReference>
<dbReference type="SUPFAM" id="SSF55811">
    <property type="entry name" value="Nudix"/>
    <property type="match status" value="1"/>
</dbReference>
<dbReference type="Proteomes" id="UP000243015">
    <property type="component" value="Unassembled WGS sequence"/>
</dbReference>
<dbReference type="CDD" id="cd04666">
    <property type="entry name" value="NUDIX_DIPP2_like_Nudt4"/>
    <property type="match status" value="1"/>
</dbReference>
<dbReference type="VEuPathDB" id="FungiDB:TERG_03525"/>
<dbReference type="GO" id="GO:0046983">
    <property type="term" value="F:protein dimerization activity"/>
    <property type="evidence" value="ECO:0007669"/>
    <property type="project" value="InterPro"/>
</dbReference>
<dbReference type="AlphaFoldDB" id="A0A178ESH8"/>
<evidence type="ECO:0000256" key="5">
    <source>
        <dbReference type="ARBA" id="ARBA00023242"/>
    </source>
</evidence>
<dbReference type="GO" id="GO:0003677">
    <property type="term" value="F:DNA binding"/>
    <property type="evidence" value="ECO:0007669"/>
    <property type="project" value="InterPro"/>
</dbReference>
<dbReference type="InterPro" id="IPR015797">
    <property type="entry name" value="NUDIX_hydrolase-like_dom_sf"/>
</dbReference>
<dbReference type="PROSITE" id="PS00446">
    <property type="entry name" value="RNA_POL_D_30KD"/>
    <property type="match status" value="1"/>
</dbReference>
<evidence type="ECO:0000259" key="8">
    <source>
        <dbReference type="PROSITE" id="PS51462"/>
    </source>
</evidence>
<comment type="subcellular location">
    <subcellularLocation>
        <location evidence="1">Nucleus</location>
    </subcellularLocation>
</comment>
<dbReference type="InterPro" id="IPR036643">
    <property type="entry name" value="RNApol_insert_sf"/>
</dbReference>
<evidence type="ECO:0000256" key="3">
    <source>
        <dbReference type="ARBA" id="ARBA00022478"/>
    </source>
</evidence>
<dbReference type="GO" id="GO:0003899">
    <property type="term" value="F:DNA-directed RNA polymerase activity"/>
    <property type="evidence" value="ECO:0007669"/>
    <property type="project" value="InterPro"/>
</dbReference>
<dbReference type="PROSITE" id="PS51462">
    <property type="entry name" value="NUDIX"/>
    <property type="match status" value="1"/>
</dbReference>
<dbReference type="InterPro" id="IPR001514">
    <property type="entry name" value="DNA-dir_RNA_pol_30-40kDasu_CS"/>
</dbReference>
<dbReference type="Gene3D" id="3.90.79.10">
    <property type="entry name" value="Nucleoside Triphosphate Pyrophosphohydrolase"/>
    <property type="match status" value="1"/>
</dbReference>
<sequence>MATRTMEARTGRTNQRYSPAGERLVAGVVPLSPDKSKVLLIQSARPGAWVLPKGGWELDEPSAQVAAVREAWEEAGVVCTVTSDLGKIPDMRSATQISAKAPRVLYQFFEVRVDREESQWPEMHKRKRQWVTYSQAAAALVARPELLDALNRSSIKRYFTLLDDIYSLIHLDTTLNTTLNTTDPSTMDYDAMDIEPQGPQVTVREAEPYRVDFRLSSVDLAFANSFRRTILAEIPTVAIDVVEIEVNTSVLPDEFISHRLGLIPLCSKNCDTDMLYSRDCDCEAGCARCVINLSLHAKCTTEEIMKVYARDLVVVGDRANEWVGNPVVTDPEGKGPIICKLRRGQEVKFNCIVKKGIAKEHAKWAPTAAVGFEYDPHNNLRHVDYWFEEDPVKEWPLSANAGWETAQPKDLPFNYDATPNTFYIDIESIGNLEPDAVVQQGIIMMQRKLAEIISGLTGSDGQGGMVNGGVDQDGAGARSPDAYEPPEGIDGGFTAYGGANGAGPGAGPGAGGSGSVWGGAGGATPYGATPYGQGYGF</sequence>
<dbReference type="GO" id="GO:0006366">
    <property type="term" value="P:transcription by RNA polymerase II"/>
    <property type="evidence" value="ECO:0007669"/>
    <property type="project" value="TreeGrafter"/>
</dbReference>
<dbReference type="SMART" id="SM00662">
    <property type="entry name" value="RPOLD"/>
    <property type="match status" value="1"/>
</dbReference>
<evidence type="ECO:0000256" key="2">
    <source>
        <dbReference type="ARBA" id="ARBA00011730"/>
    </source>
</evidence>
<dbReference type="Pfam" id="PF01000">
    <property type="entry name" value="RNA_pol_A_bac"/>
    <property type="match status" value="1"/>
</dbReference>
<proteinExistence type="inferred from homology"/>
<accession>A0A178ESH8</accession>
<evidence type="ECO:0000256" key="4">
    <source>
        <dbReference type="ARBA" id="ARBA00023163"/>
    </source>
</evidence>
<dbReference type="InterPro" id="IPR047198">
    <property type="entry name" value="DDP-like_NUDIX"/>
</dbReference>
<dbReference type="HAMAP" id="MF_00320">
    <property type="entry name" value="RNApol_arch_Rpo3"/>
    <property type="match status" value="1"/>
</dbReference>
<dbReference type="InterPro" id="IPR022842">
    <property type="entry name" value="RNAP_Rpo3/Rpb3/RPAC1"/>
</dbReference>
<dbReference type="Pfam" id="PF01193">
    <property type="entry name" value="RNA_pol_L"/>
    <property type="match status" value="1"/>
</dbReference>
<feature type="domain" description="Nudix hydrolase" evidence="8">
    <location>
        <begin position="21"/>
        <end position="153"/>
    </location>
</feature>
<dbReference type="EMBL" id="LHPM01000019">
    <property type="protein sequence ID" value="OAL62323.1"/>
    <property type="molecule type" value="Genomic_DNA"/>
</dbReference>
<dbReference type="PANTHER" id="PTHR11800">
    <property type="entry name" value="DNA-DIRECTED RNA POLYMERASE"/>
    <property type="match status" value="1"/>
</dbReference>
<dbReference type="FunFam" id="2.170.120.12:FF:000002">
    <property type="entry name" value="DNA-directed RNA polymerase II subunit RPB3"/>
    <property type="match status" value="1"/>
</dbReference>
<evidence type="ECO:0000256" key="6">
    <source>
        <dbReference type="ARBA" id="ARBA00025804"/>
    </source>
</evidence>
<protein>
    <recommendedName>
        <fullName evidence="7">DNA-directed RNA polymerase II subunit RPB3</fullName>
    </recommendedName>
</protein>
<dbReference type="InterPro" id="IPR011262">
    <property type="entry name" value="DNA-dir_RNA_pol_insert"/>
</dbReference>
<dbReference type="VEuPathDB" id="FungiDB:TERG_03524"/>
<dbReference type="InterPro" id="IPR000086">
    <property type="entry name" value="NUDIX_hydrolase_dom"/>
</dbReference>
<keyword evidence="5" id="KW-0539">Nucleus</keyword>
<dbReference type="Gene3D" id="2.170.120.12">
    <property type="entry name" value="DNA-directed RNA polymerase, insert domain"/>
    <property type="match status" value="1"/>
</dbReference>
<evidence type="ECO:0000256" key="7">
    <source>
        <dbReference type="ARBA" id="ARBA00072506"/>
    </source>
</evidence>
<evidence type="ECO:0000313" key="9">
    <source>
        <dbReference type="EMBL" id="OAL62323.1"/>
    </source>
</evidence>
<dbReference type="Gene3D" id="3.30.1360.10">
    <property type="entry name" value="RNA polymerase, RBP11-like subunit"/>
    <property type="match status" value="1"/>
</dbReference>
<keyword evidence="3" id="KW-0240">DNA-directed RNA polymerase</keyword>
<evidence type="ECO:0000313" key="10">
    <source>
        <dbReference type="Proteomes" id="UP000243015"/>
    </source>
</evidence>
<gene>
    <name evidence="9" type="ORF">A7C99_6903</name>
</gene>
<dbReference type="CDD" id="cd07031">
    <property type="entry name" value="RNAP_II_RPB3"/>
    <property type="match status" value="1"/>
</dbReference>
<comment type="similarity">
    <text evidence="6">Belongs to the archaeal Rpo3/eukaryotic RPB3 RNA polymerase subunit family.</text>
</comment>
<dbReference type="SUPFAM" id="SSF55257">
    <property type="entry name" value="RBP11-like subunits of RNA polymerase"/>
    <property type="match status" value="1"/>
</dbReference>
<dbReference type="InterPro" id="IPR050518">
    <property type="entry name" value="Rpo3/RPB3_RNA_Pol_subunit"/>
</dbReference>
<dbReference type="SUPFAM" id="SSF56553">
    <property type="entry name" value="Insert subdomain of RNA polymerase alpha subunit"/>
    <property type="match status" value="1"/>
</dbReference>
<comment type="caution">
    <text evidence="9">The sequence shown here is derived from an EMBL/GenBank/DDBJ whole genome shotgun (WGS) entry which is preliminary data.</text>
</comment>
<evidence type="ECO:0000256" key="1">
    <source>
        <dbReference type="ARBA" id="ARBA00004123"/>
    </source>
</evidence>
<comment type="subunit">
    <text evidence="2">Component of the RNA polymerase II (Pol II) complex consisting of 12 subunits.</text>
</comment>
<dbReference type="InterPro" id="IPR036603">
    <property type="entry name" value="RBP11-like"/>
</dbReference>
<keyword evidence="4" id="KW-0804">Transcription</keyword>
<reference evidence="9 10" key="1">
    <citation type="submission" date="2016-05" db="EMBL/GenBank/DDBJ databases">
        <title>Genome sequencing of Trichophyton rubrum CMCC(F)T1i isolated from hair.</title>
        <authorList>
            <person name="Zhan P."/>
            <person name="Tao Y."/>
            <person name="Liu W."/>
        </authorList>
    </citation>
    <scope>NUCLEOTIDE SEQUENCE [LARGE SCALE GENOMIC DNA]</scope>
    <source>
        <strain evidence="10">CMCC(F)T1i</strain>
    </source>
</reference>
<dbReference type="GO" id="GO:0005665">
    <property type="term" value="C:RNA polymerase II, core complex"/>
    <property type="evidence" value="ECO:0007669"/>
    <property type="project" value="TreeGrafter"/>
</dbReference>
<dbReference type="InterPro" id="IPR011263">
    <property type="entry name" value="DNA-dir_RNA_pol_RpoA/D/Rpb3"/>
</dbReference>
<dbReference type="Pfam" id="PF00293">
    <property type="entry name" value="NUDIX"/>
    <property type="match status" value="1"/>
</dbReference>